<dbReference type="EMBL" id="SRLO01000056">
    <property type="protein sequence ID" value="TNN80172.1"/>
    <property type="molecule type" value="Genomic_DNA"/>
</dbReference>
<proteinExistence type="predicted"/>
<evidence type="ECO:0000313" key="2">
    <source>
        <dbReference type="Proteomes" id="UP000314294"/>
    </source>
</evidence>
<comment type="caution">
    <text evidence="1">The sequence shown here is derived from an EMBL/GenBank/DDBJ whole genome shotgun (WGS) entry which is preliminary data.</text>
</comment>
<dbReference type="AlphaFoldDB" id="A0A4Z2ISB4"/>
<dbReference type="Proteomes" id="UP000314294">
    <property type="component" value="Unassembled WGS sequence"/>
</dbReference>
<organism evidence="1 2">
    <name type="scientific">Liparis tanakae</name>
    <name type="common">Tanaka's snailfish</name>
    <dbReference type="NCBI Taxonomy" id="230148"/>
    <lineage>
        <taxon>Eukaryota</taxon>
        <taxon>Metazoa</taxon>
        <taxon>Chordata</taxon>
        <taxon>Craniata</taxon>
        <taxon>Vertebrata</taxon>
        <taxon>Euteleostomi</taxon>
        <taxon>Actinopterygii</taxon>
        <taxon>Neopterygii</taxon>
        <taxon>Teleostei</taxon>
        <taxon>Neoteleostei</taxon>
        <taxon>Acanthomorphata</taxon>
        <taxon>Eupercaria</taxon>
        <taxon>Perciformes</taxon>
        <taxon>Cottioidei</taxon>
        <taxon>Cottales</taxon>
        <taxon>Liparidae</taxon>
        <taxon>Liparis</taxon>
    </lineage>
</organism>
<protein>
    <submittedName>
        <fullName evidence="1">Uncharacterized protein</fullName>
    </submittedName>
</protein>
<gene>
    <name evidence="1" type="ORF">EYF80_009497</name>
</gene>
<evidence type="ECO:0000313" key="1">
    <source>
        <dbReference type="EMBL" id="TNN80172.1"/>
    </source>
</evidence>
<keyword evidence="2" id="KW-1185">Reference proteome</keyword>
<accession>A0A4Z2ISB4</accession>
<sequence length="209" mass="23994">MRFCRWLHNVLNYEERGEKNYLACAHNPYRAYILTHVHTQFESRTADHTTPQGPRSKLHDNHGVVKAGEQQRHIFLEIKPTLSRANISSKPGGFDAQANTLKTAECGGEDACQDLQRLLLDMSLPPTVSRRSAQSSFKRRMELRGLQTLRRTGDGLAVIFSGWPSGELRFDVRRGALAVLPRGLWEPELRAMYQEKREREARETYTPYT</sequence>
<name>A0A4Z2ISB4_9TELE</name>
<reference evidence="1 2" key="1">
    <citation type="submission" date="2019-03" db="EMBL/GenBank/DDBJ databases">
        <title>First draft genome of Liparis tanakae, snailfish: a comprehensive survey of snailfish specific genes.</title>
        <authorList>
            <person name="Kim W."/>
            <person name="Song I."/>
            <person name="Jeong J.-H."/>
            <person name="Kim D."/>
            <person name="Kim S."/>
            <person name="Ryu S."/>
            <person name="Song J.Y."/>
            <person name="Lee S.K."/>
        </authorList>
    </citation>
    <scope>NUCLEOTIDE SEQUENCE [LARGE SCALE GENOMIC DNA]</scope>
    <source>
        <tissue evidence="1">Muscle</tissue>
    </source>
</reference>